<keyword evidence="2" id="KW-1185">Reference proteome</keyword>
<accession>A0A9D4ZXS1</accession>
<name>A0A9D4ZXS1_PEA</name>
<dbReference type="Proteomes" id="UP001058974">
    <property type="component" value="Chromosome 7"/>
</dbReference>
<sequence length="173" mass="20196">MTRSFLHKKQNKCIMSPYPDICRNMCGWCAEITTKPMGYVEIDNTEDEMPYQIDEMSQVVPITELEQIRGLVDEGLIDEVKPILVTNDPMIQDEENNYYLVQWESCDEAKMKDLFYKACGKRIIDIFGKIRKKATKPSWMGEKVYAYLLDGWQTEEFKKLSQQNKTNLASTRA</sequence>
<protein>
    <submittedName>
        <fullName evidence="1">Uncharacterized protein</fullName>
    </submittedName>
</protein>
<dbReference type="Gramene" id="Psat07G0375400-T1">
    <property type="protein sequence ID" value="KAI5387774.1"/>
    <property type="gene ID" value="KIW84_073754"/>
</dbReference>
<evidence type="ECO:0000313" key="2">
    <source>
        <dbReference type="Proteomes" id="UP001058974"/>
    </source>
</evidence>
<proteinExistence type="predicted"/>
<organism evidence="1 2">
    <name type="scientific">Pisum sativum</name>
    <name type="common">Garden pea</name>
    <name type="synonym">Lathyrus oleraceus</name>
    <dbReference type="NCBI Taxonomy" id="3888"/>
    <lineage>
        <taxon>Eukaryota</taxon>
        <taxon>Viridiplantae</taxon>
        <taxon>Streptophyta</taxon>
        <taxon>Embryophyta</taxon>
        <taxon>Tracheophyta</taxon>
        <taxon>Spermatophyta</taxon>
        <taxon>Magnoliopsida</taxon>
        <taxon>eudicotyledons</taxon>
        <taxon>Gunneridae</taxon>
        <taxon>Pentapetalae</taxon>
        <taxon>rosids</taxon>
        <taxon>fabids</taxon>
        <taxon>Fabales</taxon>
        <taxon>Fabaceae</taxon>
        <taxon>Papilionoideae</taxon>
        <taxon>50 kb inversion clade</taxon>
        <taxon>NPAAA clade</taxon>
        <taxon>Hologalegina</taxon>
        <taxon>IRL clade</taxon>
        <taxon>Fabeae</taxon>
        <taxon>Lathyrus</taxon>
    </lineage>
</organism>
<evidence type="ECO:0000313" key="1">
    <source>
        <dbReference type="EMBL" id="KAI5387774.1"/>
    </source>
</evidence>
<dbReference type="AlphaFoldDB" id="A0A9D4ZXS1"/>
<reference evidence="1 2" key="1">
    <citation type="journal article" date="2022" name="Nat. Genet.">
        <title>Improved pea reference genome and pan-genome highlight genomic features and evolutionary characteristics.</title>
        <authorList>
            <person name="Yang T."/>
            <person name="Liu R."/>
            <person name="Luo Y."/>
            <person name="Hu S."/>
            <person name="Wang D."/>
            <person name="Wang C."/>
            <person name="Pandey M.K."/>
            <person name="Ge S."/>
            <person name="Xu Q."/>
            <person name="Li N."/>
            <person name="Li G."/>
            <person name="Huang Y."/>
            <person name="Saxena R.K."/>
            <person name="Ji Y."/>
            <person name="Li M."/>
            <person name="Yan X."/>
            <person name="He Y."/>
            <person name="Liu Y."/>
            <person name="Wang X."/>
            <person name="Xiang C."/>
            <person name="Varshney R.K."/>
            <person name="Ding H."/>
            <person name="Gao S."/>
            <person name="Zong X."/>
        </authorList>
    </citation>
    <scope>NUCLEOTIDE SEQUENCE [LARGE SCALE GENOMIC DNA]</scope>
    <source>
        <strain evidence="1 2">cv. Zhongwan 6</strain>
    </source>
</reference>
<gene>
    <name evidence="1" type="ORF">KIW84_073754</name>
</gene>
<dbReference type="EMBL" id="JAMSHJ010000007">
    <property type="protein sequence ID" value="KAI5387774.1"/>
    <property type="molecule type" value="Genomic_DNA"/>
</dbReference>
<comment type="caution">
    <text evidence="1">The sequence shown here is derived from an EMBL/GenBank/DDBJ whole genome shotgun (WGS) entry which is preliminary data.</text>
</comment>